<gene>
    <name evidence="4" type="ORF">ACFQPF_09420</name>
</gene>
<evidence type="ECO:0000313" key="4">
    <source>
        <dbReference type="EMBL" id="MFC7371897.1"/>
    </source>
</evidence>
<proteinExistence type="predicted"/>
<feature type="domain" description="HTH-type transcriptional regulator MT1864/Rv1816-like C-terminal" evidence="3">
    <location>
        <begin position="83"/>
        <end position="179"/>
    </location>
</feature>
<comment type="caution">
    <text evidence="4">The sequence shown here is derived from an EMBL/GenBank/DDBJ whole genome shotgun (WGS) entry which is preliminary data.</text>
</comment>
<dbReference type="RefSeq" id="WP_379748936.1">
    <property type="nucleotide sequence ID" value="NZ_JBHTCP010000015.1"/>
</dbReference>
<evidence type="ECO:0000256" key="1">
    <source>
        <dbReference type="ARBA" id="ARBA00023015"/>
    </source>
</evidence>
<dbReference type="SUPFAM" id="SSF48498">
    <property type="entry name" value="Tetracyclin repressor-like, C-terminal domain"/>
    <property type="match status" value="1"/>
</dbReference>
<dbReference type="Proteomes" id="UP001596549">
    <property type="component" value="Unassembled WGS sequence"/>
</dbReference>
<keyword evidence="5" id="KW-1185">Reference proteome</keyword>
<sequence length="189" mass="20561">MSPRIGLDFDKVLNEAAEIVDSEGFGSLTLAVLAKKLNIRPPSLYNHVAGLPALKQKLAVFGLERLFAVMEEASKGEIGDAAIRRVGASYVNFVRSHQGLYEAGCKAVDHNDKEQVAAGRKIVELSLKLLQPYGLSEQDALHAVRGLRSLLHGFVSIEQSGGFGLDLDLDQSLQFILDRYLAGLQRSSN</sequence>
<dbReference type="EMBL" id="JBHTCP010000015">
    <property type="protein sequence ID" value="MFC7371897.1"/>
    <property type="molecule type" value="Genomic_DNA"/>
</dbReference>
<dbReference type="Gene3D" id="1.10.357.10">
    <property type="entry name" value="Tetracycline Repressor, domain 2"/>
    <property type="match status" value="1"/>
</dbReference>
<keyword evidence="2" id="KW-0804">Transcription</keyword>
<dbReference type="SUPFAM" id="SSF46689">
    <property type="entry name" value="Homeodomain-like"/>
    <property type="match status" value="1"/>
</dbReference>
<dbReference type="Pfam" id="PF13305">
    <property type="entry name" value="TetR_C_33"/>
    <property type="match status" value="1"/>
</dbReference>
<accession>A0ABW2NMP6</accession>
<dbReference type="InterPro" id="IPR025996">
    <property type="entry name" value="MT1864/Rv1816-like_C"/>
</dbReference>
<dbReference type="InterPro" id="IPR036271">
    <property type="entry name" value="Tet_transcr_reg_TetR-rel_C_sf"/>
</dbReference>
<dbReference type="Gene3D" id="1.10.10.60">
    <property type="entry name" value="Homeodomain-like"/>
    <property type="match status" value="1"/>
</dbReference>
<protein>
    <submittedName>
        <fullName evidence="4">TetR/AcrR family transcriptional regulator</fullName>
    </submittedName>
</protein>
<name>A0ABW2NMP6_9BACL</name>
<evidence type="ECO:0000313" key="5">
    <source>
        <dbReference type="Proteomes" id="UP001596549"/>
    </source>
</evidence>
<evidence type="ECO:0000256" key="2">
    <source>
        <dbReference type="ARBA" id="ARBA00023163"/>
    </source>
</evidence>
<reference evidence="5" key="1">
    <citation type="journal article" date="2019" name="Int. J. Syst. Evol. Microbiol.">
        <title>The Global Catalogue of Microorganisms (GCM) 10K type strain sequencing project: providing services to taxonomists for standard genome sequencing and annotation.</title>
        <authorList>
            <consortium name="The Broad Institute Genomics Platform"/>
            <consortium name="The Broad Institute Genome Sequencing Center for Infectious Disease"/>
            <person name="Wu L."/>
            <person name="Ma J."/>
        </authorList>
    </citation>
    <scope>NUCLEOTIDE SEQUENCE [LARGE SCALE GENOMIC DNA]</scope>
    <source>
        <strain evidence="5">NBRC 106396</strain>
    </source>
</reference>
<organism evidence="4 5">
    <name type="scientific">Fictibacillus iocasae</name>
    <dbReference type="NCBI Taxonomy" id="2715437"/>
    <lineage>
        <taxon>Bacteria</taxon>
        <taxon>Bacillati</taxon>
        <taxon>Bacillota</taxon>
        <taxon>Bacilli</taxon>
        <taxon>Bacillales</taxon>
        <taxon>Fictibacillaceae</taxon>
        <taxon>Fictibacillus</taxon>
    </lineage>
</organism>
<evidence type="ECO:0000259" key="3">
    <source>
        <dbReference type="Pfam" id="PF13305"/>
    </source>
</evidence>
<dbReference type="InterPro" id="IPR009057">
    <property type="entry name" value="Homeodomain-like_sf"/>
</dbReference>
<keyword evidence="1" id="KW-0805">Transcription regulation</keyword>